<dbReference type="GO" id="GO:0016740">
    <property type="term" value="F:transferase activity"/>
    <property type="evidence" value="ECO:0007669"/>
    <property type="project" value="UniProtKB-KW"/>
</dbReference>
<evidence type="ECO:0000313" key="3">
    <source>
        <dbReference type="Proteomes" id="UP000030475"/>
    </source>
</evidence>
<comment type="caution">
    <text evidence="1">The sequence shown here is derived from an EMBL/GenBank/DDBJ whole genome shotgun (WGS) entry which is preliminary data.</text>
</comment>
<keyword evidence="2" id="KW-0808">Transferase</keyword>
<reference evidence="1 3" key="1">
    <citation type="submission" date="2014-08" db="EMBL/GenBank/DDBJ databases">
        <authorList>
            <person name="Bunnell A."/>
            <person name="Chain P.S."/>
            <person name="Chertkov O."/>
            <person name="Currie B.J."/>
            <person name="Daligault H.E."/>
            <person name="Davenport K.W."/>
            <person name="Davis C."/>
            <person name="Gleasner C.D."/>
            <person name="Johnson S.L."/>
            <person name="Kaestli M."/>
            <person name="Koren S."/>
            <person name="Kunde Y.A."/>
            <person name="Mayo M."/>
            <person name="McMurry K.K."/>
            <person name="Price E.P."/>
            <person name="Reitenga K.G."/>
            <person name="Robison R."/>
            <person name="Rosovitz M.J."/>
            <person name="Sarovich D.S."/>
            <person name="Teshima H."/>
        </authorList>
    </citation>
    <scope>NUCLEOTIDE SEQUENCE [LARGE SCALE GENOMIC DNA]</scope>
    <source>
        <strain evidence="1 3">MSHR44</strain>
    </source>
</reference>
<evidence type="ECO:0000313" key="1">
    <source>
        <dbReference type="EMBL" id="KGX06177.1"/>
    </source>
</evidence>
<evidence type="ECO:0000313" key="2">
    <source>
        <dbReference type="EMBL" id="PJO65444.1"/>
    </source>
</evidence>
<dbReference type="EMBL" id="JQIM01000010">
    <property type="protein sequence ID" value="KGX06177.1"/>
    <property type="molecule type" value="Genomic_DNA"/>
</dbReference>
<organism evidence="1 3">
    <name type="scientific">Burkholderia pseudomallei</name>
    <name type="common">Pseudomonas pseudomallei</name>
    <dbReference type="NCBI Taxonomy" id="28450"/>
    <lineage>
        <taxon>Bacteria</taxon>
        <taxon>Pseudomonadati</taxon>
        <taxon>Pseudomonadota</taxon>
        <taxon>Betaproteobacteria</taxon>
        <taxon>Burkholderiales</taxon>
        <taxon>Burkholderiaceae</taxon>
        <taxon>Burkholderia</taxon>
        <taxon>pseudomallei group</taxon>
    </lineage>
</organism>
<protein>
    <submittedName>
        <fullName evidence="2">Nucleotidyl transferase AbiEii/AbiGii toxin family protein</fullName>
    </submittedName>
</protein>
<dbReference type="Gene3D" id="3.10.450.620">
    <property type="entry name" value="JHP933, nucleotidyltransferase-like core domain"/>
    <property type="match status" value="1"/>
</dbReference>
<dbReference type="Proteomes" id="UP000231878">
    <property type="component" value="Unassembled WGS sequence"/>
</dbReference>
<reference evidence="2 4" key="2">
    <citation type="submission" date="2017-11" db="EMBL/GenBank/DDBJ databases">
        <title>Molecular characterization of Burkholderia pseudomallei and closely related isolates from Vietnam.</title>
        <authorList>
            <person name="Ustinov D.V."/>
            <person name="Antonov A.S."/>
            <person name="Avdusheva E.F."/>
            <person name="Shpak I.M."/>
            <person name="Zakharova I.B."/>
            <person name="Thi L.A."/>
            <person name="Teteryatnikova N."/>
            <person name="Lopasteyskaya Y.A."/>
            <person name="Kuzyutina J.A."/>
            <person name="Ngo T.N."/>
            <person name="Victorov D.V."/>
        </authorList>
    </citation>
    <scope>NUCLEOTIDE SEQUENCE [LARGE SCALE GENOMIC DNA]</scope>
    <source>
        <strain evidence="2 4">V1512</strain>
    </source>
</reference>
<name>A0A069B683_BURPE</name>
<proteinExistence type="predicted"/>
<dbReference type="AlphaFoldDB" id="A0A069B683"/>
<dbReference type="GeneID" id="93060665"/>
<evidence type="ECO:0000313" key="4">
    <source>
        <dbReference type="Proteomes" id="UP000231878"/>
    </source>
</evidence>
<dbReference type="Proteomes" id="UP000030475">
    <property type="component" value="Unassembled WGS sequence"/>
</dbReference>
<accession>A0A069B683</accession>
<dbReference type="EMBL" id="PHRB01000013">
    <property type="protein sequence ID" value="PJO65444.1"/>
    <property type="molecule type" value="Genomic_DNA"/>
</dbReference>
<sequence>MKTITTDQRELIDALLAEKDVGRISAAILEKDIHVTDALRALSTLAHEHVTLVFCGGTNLSKAHGIIERMSEDVDLKIVLSPSHGLSDSALKKHLSALKKKVAETLTVLDFQEILEAASARNANRYFASSWRYASVYGPHQSLRTHLSVEFTVRTPAFDTSKRQLGYLIDRLADRTGNPFAFQCVSVEETLAEKVLAFLRRFAEHRAKVRENWDEALVRHIYDTWRIVSVDPAAADRAATHFKDLVEFDRGEFRLHEAFVTDPATCMKSALGEIEHDAQTISEYADKLIPLIYGKDKPTFNEAFGVFKDVANKLLGTL</sequence>
<gene>
    <name evidence="2" type="ORF">CWD88_15325</name>
    <name evidence="1" type="ORF">Y036_3460</name>
</gene>
<dbReference type="KEGG" id="but:X994_464"/>
<dbReference type="InterPro" id="IPR014942">
    <property type="entry name" value="AbiEii"/>
</dbReference>
<dbReference type="OrthoDB" id="9780929at2"/>
<dbReference type="Pfam" id="PF08843">
    <property type="entry name" value="AbiEii"/>
    <property type="match status" value="1"/>
</dbReference>
<dbReference type="RefSeq" id="WP_004534719.1">
    <property type="nucleotide sequence ID" value="NZ_AP028071.1"/>
</dbReference>